<sequence length="381" mass="42006">MGNMACRIFCKMRKNPGSLPALPSCFSNSPAFITARYAHPSPSGLLSMDRWTGVLKVSLGPNHRGPFFKVAASLLLSHSKALIVPSVNAIFFNGDRVEGTGDPVIERLSDSRNIAELLVSKLGSSANAWVVDASTFNGPFAVYKEFIPSVNSRGEPKRYDPNGFPASSSVVTILSKCVEEVKSLISCSVTKQIPTDVHFPASTSPTRPKTIILGFSKGGTVVNQLVTELAYLNTEPARDLMSSEKPSSRLSQEMQDCLCPVSEGGLLFSISEFHYVDAGLNCAGAYLTDRTAIRKIVEHLLLYDASISFTLHGTPRQWCDRHRPWICKEKDILRRLLEDEARRCEGKLKPISKKRNSSRRSNCFAQSARYLLQRPLESSSF</sequence>
<name>A0A8N4EXP3_ELAGV</name>
<protein>
    <submittedName>
        <fullName evidence="2">Uncharacterized protein LOC105043734 isoform X1</fullName>
    </submittedName>
</protein>
<dbReference type="RefSeq" id="XP_029119977.1">
    <property type="nucleotide sequence ID" value="XM_029264144.1"/>
</dbReference>
<dbReference type="GO" id="GO:0005739">
    <property type="term" value="C:mitochondrion"/>
    <property type="evidence" value="ECO:0007669"/>
    <property type="project" value="TreeGrafter"/>
</dbReference>
<dbReference type="OrthoDB" id="419333at2759"/>
<evidence type="ECO:0000313" key="1">
    <source>
        <dbReference type="Proteomes" id="UP000504607"/>
    </source>
</evidence>
<dbReference type="AlphaFoldDB" id="A0A8N4EXP3"/>
<gene>
    <name evidence="2" type="primary">LOC105043734</name>
</gene>
<evidence type="ECO:0000313" key="2">
    <source>
        <dbReference type="RefSeq" id="XP_029119977.1"/>
    </source>
</evidence>
<reference evidence="2" key="1">
    <citation type="submission" date="2025-08" db="UniProtKB">
        <authorList>
            <consortium name="RefSeq"/>
        </authorList>
    </citation>
    <scope>IDENTIFICATION</scope>
</reference>
<accession>A0A8N4EXP3</accession>
<keyword evidence="1" id="KW-1185">Reference proteome</keyword>
<dbReference type="Proteomes" id="UP000504607">
    <property type="component" value="Chromosome 4"/>
</dbReference>
<dbReference type="PANTHER" id="PTHR31296">
    <property type="entry name" value="UPF0565 PROTEIN C2ORF69"/>
    <property type="match status" value="1"/>
</dbReference>
<dbReference type="PANTHER" id="PTHR31296:SF1">
    <property type="entry name" value="MITOCHONDRIAL PROTEIN C2ORF69"/>
    <property type="match status" value="1"/>
</dbReference>
<dbReference type="Pfam" id="PF10561">
    <property type="entry name" value="C2orf69"/>
    <property type="match status" value="1"/>
</dbReference>
<dbReference type="InterPro" id="IPR018881">
    <property type="entry name" value="C2orf69_mit"/>
</dbReference>
<dbReference type="GeneID" id="105043734"/>
<proteinExistence type="predicted"/>
<organism evidence="1 2">
    <name type="scientific">Elaeis guineensis var. tenera</name>
    <name type="common">Oil palm</name>
    <dbReference type="NCBI Taxonomy" id="51953"/>
    <lineage>
        <taxon>Eukaryota</taxon>
        <taxon>Viridiplantae</taxon>
        <taxon>Streptophyta</taxon>
        <taxon>Embryophyta</taxon>
        <taxon>Tracheophyta</taxon>
        <taxon>Spermatophyta</taxon>
        <taxon>Magnoliopsida</taxon>
        <taxon>Liliopsida</taxon>
        <taxon>Arecaceae</taxon>
        <taxon>Arecoideae</taxon>
        <taxon>Cocoseae</taxon>
        <taxon>Elaeidinae</taxon>
        <taxon>Elaeis</taxon>
    </lineage>
</organism>